<reference evidence="1 2" key="1">
    <citation type="submission" date="2017-07" db="EMBL/GenBank/DDBJ databases">
        <title>Genome sequence of Streptomyces pluripotens MUSC 137T.</title>
        <authorList>
            <person name="Ser H.-L."/>
            <person name="Lee L.-H."/>
        </authorList>
    </citation>
    <scope>NUCLEOTIDE SEQUENCE [LARGE SCALE GENOMIC DNA]</scope>
    <source>
        <strain evidence="1 2">MUSC 137</strain>
    </source>
</reference>
<protein>
    <submittedName>
        <fullName evidence="1">ATP/GTP-binding protein</fullName>
    </submittedName>
</protein>
<dbReference type="Proteomes" id="UP000031501">
    <property type="component" value="Chromosome"/>
</dbReference>
<dbReference type="InterPro" id="IPR027417">
    <property type="entry name" value="P-loop_NTPase"/>
</dbReference>
<dbReference type="SUPFAM" id="SSF52540">
    <property type="entry name" value="P-loop containing nucleoside triphosphate hydrolases"/>
    <property type="match status" value="1"/>
</dbReference>
<dbReference type="KEGG" id="splu:LK06_013120"/>
<evidence type="ECO:0000313" key="1">
    <source>
        <dbReference type="EMBL" id="ASN25009.1"/>
    </source>
</evidence>
<accession>A0A221NYD7</accession>
<gene>
    <name evidence="1" type="ORF">LK07_14250</name>
</gene>
<dbReference type="OrthoDB" id="2639622at2"/>
<evidence type="ECO:0000313" key="2">
    <source>
        <dbReference type="Proteomes" id="UP000031501"/>
    </source>
</evidence>
<dbReference type="EMBL" id="CP022433">
    <property type="protein sequence ID" value="ASN25009.1"/>
    <property type="molecule type" value="Genomic_DNA"/>
</dbReference>
<organism evidence="1 2">
    <name type="scientific">Streptomyces pluripotens</name>
    <dbReference type="NCBI Taxonomy" id="1355015"/>
    <lineage>
        <taxon>Bacteria</taxon>
        <taxon>Bacillati</taxon>
        <taxon>Actinomycetota</taxon>
        <taxon>Actinomycetes</taxon>
        <taxon>Kitasatosporales</taxon>
        <taxon>Streptomycetaceae</taxon>
        <taxon>Streptomyces</taxon>
    </lineage>
</organism>
<dbReference type="Pfam" id="PF13671">
    <property type="entry name" value="AAA_33"/>
    <property type="match status" value="1"/>
</dbReference>
<name>A0A221NYD7_9ACTN</name>
<dbReference type="PRINTS" id="PR01100">
    <property type="entry name" value="SHIKIMTKNASE"/>
</dbReference>
<keyword evidence="2" id="KW-1185">Reference proteome</keyword>
<dbReference type="AlphaFoldDB" id="A0A221NYD7"/>
<dbReference type="STRING" id="1355015.LK06_013120"/>
<dbReference type="Gene3D" id="3.40.50.300">
    <property type="entry name" value="P-loop containing nucleotide triphosphate hydrolases"/>
    <property type="match status" value="1"/>
</dbReference>
<sequence length="198" mass="22179">MPTAARIDRQRSHARTACRGRKPPVPLAVLLAGLTGSGKTTVAQALAARGYLRLSVDEEVHRLHGRYGVDYPEHTYFERERPVVEATRDRFIKEIEAGNDVVLDHGLWRRAERDVWRQAAREAGGLPVVVYLPADRDELLRRLAERNAREDANALTVTPEALDDFFARFAPPADDEDVIVYTGDLDVLVTALTEARGR</sequence>
<proteinExistence type="predicted"/>